<dbReference type="EMBL" id="BMAW01044084">
    <property type="protein sequence ID" value="GFS42791.1"/>
    <property type="molecule type" value="Genomic_DNA"/>
</dbReference>
<feature type="compositionally biased region" description="Basic and acidic residues" evidence="1">
    <location>
        <begin position="91"/>
        <end position="110"/>
    </location>
</feature>
<proteinExistence type="predicted"/>
<evidence type="ECO:0000313" key="3">
    <source>
        <dbReference type="Proteomes" id="UP000887013"/>
    </source>
</evidence>
<comment type="caution">
    <text evidence="2">The sequence shown here is derived from an EMBL/GenBank/DDBJ whole genome shotgun (WGS) entry which is preliminary data.</text>
</comment>
<protein>
    <submittedName>
        <fullName evidence="2">Uncharacterized protein</fullName>
    </submittedName>
</protein>
<dbReference type="Proteomes" id="UP000887013">
    <property type="component" value="Unassembled WGS sequence"/>
</dbReference>
<name>A0A8X6KE65_NEPPI</name>
<accession>A0A8X6KE65</accession>
<evidence type="ECO:0000313" key="2">
    <source>
        <dbReference type="EMBL" id="GFS42791.1"/>
    </source>
</evidence>
<evidence type="ECO:0000256" key="1">
    <source>
        <dbReference type="SAM" id="MobiDB-lite"/>
    </source>
</evidence>
<reference evidence="2" key="1">
    <citation type="submission" date="2020-08" db="EMBL/GenBank/DDBJ databases">
        <title>Multicomponent nature underlies the extraordinary mechanical properties of spider dragline silk.</title>
        <authorList>
            <person name="Kono N."/>
            <person name="Nakamura H."/>
            <person name="Mori M."/>
            <person name="Yoshida Y."/>
            <person name="Ohtoshi R."/>
            <person name="Malay A.D."/>
            <person name="Moran D.A.P."/>
            <person name="Tomita M."/>
            <person name="Numata K."/>
            <person name="Arakawa K."/>
        </authorList>
    </citation>
    <scope>NUCLEOTIDE SEQUENCE</scope>
</reference>
<feature type="region of interest" description="Disordered" evidence="1">
    <location>
        <begin position="79"/>
        <end position="110"/>
    </location>
</feature>
<dbReference type="AlphaFoldDB" id="A0A8X6KE65"/>
<keyword evidence="3" id="KW-1185">Reference proteome</keyword>
<sequence>MEKPATPLKTPPCLTNVRNLFFFSVGGSADISFEEMNNDSVPTVILENNLGSLSRRPSKTLKTPAESEMTIFCSKYRKMPGKMADRNNQPVHRETGPPEESSAEKYYKSV</sequence>
<organism evidence="2 3">
    <name type="scientific">Nephila pilipes</name>
    <name type="common">Giant wood spider</name>
    <name type="synonym">Nephila maculata</name>
    <dbReference type="NCBI Taxonomy" id="299642"/>
    <lineage>
        <taxon>Eukaryota</taxon>
        <taxon>Metazoa</taxon>
        <taxon>Ecdysozoa</taxon>
        <taxon>Arthropoda</taxon>
        <taxon>Chelicerata</taxon>
        <taxon>Arachnida</taxon>
        <taxon>Araneae</taxon>
        <taxon>Araneomorphae</taxon>
        <taxon>Entelegynae</taxon>
        <taxon>Araneoidea</taxon>
        <taxon>Nephilidae</taxon>
        <taxon>Nephila</taxon>
    </lineage>
</organism>
<gene>
    <name evidence="2" type="ORF">NPIL_506241</name>
</gene>